<dbReference type="InParanoid" id="A0A2J6SGF6"/>
<proteinExistence type="predicted"/>
<dbReference type="Proteomes" id="UP000235371">
    <property type="component" value="Unassembled WGS sequence"/>
</dbReference>
<evidence type="ECO:0000313" key="1">
    <source>
        <dbReference type="EMBL" id="PMD49843.1"/>
    </source>
</evidence>
<dbReference type="EMBL" id="KZ613919">
    <property type="protein sequence ID" value="PMD49843.1"/>
    <property type="molecule type" value="Genomic_DNA"/>
</dbReference>
<evidence type="ECO:0000313" key="2">
    <source>
        <dbReference type="Proteomes" id="UP000235371"/>
    </source>
</evidence>
<dbReference type="RefSeq" id="XP_024726747.1">
    <property type="nucleotide sequence ID" value="XM_024884255.1"/>
</dbReference>
<keyword evidence="2" id="KW-1185">Reference proteome</keyword>
<dbReference type="GeneID" id="36592332"/>
<accession>A0A2J6SGF6</accession>
<protein>
    <submittedName>
        <fullName evidence="1">Uncharacterized protein</fullName>
    </submittedName>
</protein>
<name>A0A2J6SGF6_9HELO</name>
<organism evidence="1 2">
    <name type="scientific">Hyaloscypha bicolor E</name>
    <dbReference type="NCBI Taxonomy" id="1095630"/>
    <lineage>
        <taxon>Eukaryota</taxon>
        <taxon>Fungi</taxon>
        <taxon>Dikarya</taxon>
        <taxon>Ascomycota</taxon>
        <taxon>Pezizomycotina</taxon>
        <taxon>Leotiomycetes</taxon>
        <taxon>Helotiales</taxon>
        <taxon>Hyaloscyphaceae</taxon>
        <taxon>Hyaloscypha</taxon>
        <taxon>Hyaloscypha bicolor</taxon>
    </lineage>
</organism>
<reference evidence="1 2" key="1">
    <citation type="submission" date="2016-04" db="EMBL/GenBank/DDBJ databases">
        <title>A degradative enzymes factory behind the ericoid mycorrhizal symbiosis.</title>
        <authorList>
            <consortium name="DOE Joint Genome Institute"/>
            <person name="Martino E."/>
            <person name="Morin E."/>
            <person name="Grelet G."/>
            <person name="Kuo A."/>
            <person name="Kohler A."/>
            <person name="Daghino S."/>
            <person name="Barry K."/>
            <person name="Choi C."/>
            <person name="Cichocki N."/>
            <person name="Clum A."/>
            <person name="Copeland A."/>
            <person name="Hainaut M."/>
            <person name="Haridas S."/>
            <person name="Labutti K."/>
            <person name="Lindquist E."/>
            <person name="Lipzen A."/>
            <person name="Khouja H.-R."/>
            <person name="Murat C."/>
            <person name="Ohm R."/>
            <person name="Olson A."/>
            <person name="Spatafora J."/>
            <person name="Veneault-Fourrey C."/>
            <person name="Henrissat B."/>
            <person name="Grigoriev I."/>
            <person name="Martin F."/>
            <person name="Perotto S."/>
        </authorList>
    </citation>
    <scope>NUCLEOTIDE SEQUENCE [LARGE SCALE GENOMIC DNA]</scope>
    <source>
        <strain evidence="1 2">E</strain>
    </source>
</reference>
<dbReference type="AlphaFoldDB" id="A0A2J6SGF6"/>
<gene>
    <name evidence="1" type="ORF">K444DRAFT_638439</name>
</gene>
<sequence length="211" mass="24762">MAVTEKCAECVVHLRYYPDCKRPPEFENDKRKHLEPFDGREIVFLCGKHGDKELNLLRCTVWAPYNEIPGPCKRCLDPHKYLYDFIVDYNDLLYDPAEFFCGSYTKLNHTCWAHSEKSPTFWWWRASASKRNGFIPEAVWGHHHTTLVHFLEVGMLLHNHRDNNCNSIYGLTPELKAMYKGSDQVGWTTKLLPTNKHMNFFGNSNVKRRPL</sequence>